<dbReference type="RefSeq" id="WP_111539620.1">
    <property type="nucleotide sequence ID" value="NZ_QKYV01000001.1"/>
</dbReference>
<protein>
    <submittedName>
        <fullName evidence="1">Uncharacterized protein</fullName>
    </submittedName>
</protein>
<gene>
    <name evidence="1" type="ORF">LX95_00268</name>
</gene>
<accession>A0A2W7IC19</accession>
<dbReference type="Proteomes" id="UP000249542">
    <property type="component" value="Unassembled WGS sequence"/>
</dbReference>
<evidence type="ECO:0000313" key="1">
    <source>
        <dbReference type="EMBL" id="PZW43939.1"/>
    </source>
</evidence>
<dbReference type="AlphaFoldDB" id="A0A2W7IC19"/>
<organism evidence="1 2">
    <name type="scientific">Mesonia algae</name>
    <dbReference type="NCBI Taxonomy" id="213248"/>
    <lineage>
        <taxon>Bacteria</taxon>
        <taxon>Pseudomonadati</taxon>
        <taxon>Bacteroidota</taxon>
        <taxon>Flavobacteriia</taxon>
        <taxon>Flavobacteriales</taxon>
        <taxon>Flavobacteriaceae</taxon>
        <taxon>Mesonia</taxon>
    </lineage>
</organism>
<keyword evidence="2" id="KW-1185">Reference proteome</keyword>
<comment type="caution">
    <text evidence="1">The sequence shown here is derived from an EMBL/GenBank/DDBJ whole genome shotgun (WGS) entry which is preliminary data.</text>
</comment>
<name>A0A2W7IC19_9FLAO</name>
<reference evidence="1 2" key="1">
    <citation type="submission" date="2018-06" db="EMBL/GenBank/DDBJ databases">
        <title>Genomic Encyclopedia of Archaeal and Bacterial Type Strains, Phase II (KMG-II): from individual species to whole genera.</title>
        <authorList>
            <person name="Goeker M."/>
        </authorList>
    </citation>
    <scope>NUCLEOTIDE SEQUENCE [LARGE SCALE GENOMIC DNA]</scope>
    <source>
        <strain evidence="1 2">DSM 15361</strain>
    </source>
</reference>
<dbReference type="EMBL" id="QKYV01000001">
    <property type="protein sequence ID" value="PZW43939.1"/>
    <property type="molecule type" value="Genomic_DNA"/>
</dbReference>
<proteinExistence type="predicted"/>
<evidence type="ECO:0000313" key="2">
    <source>
        <dbReference type="Proteomes" id="UP000249542"/>
    </source>
</evidence>
<sequence length="63" mass="7439">MLLDYDYQYVDGGYYFALGNIDNKFFHIILISVPTDDLEIEQGNVYPFAENTDKLYITYLDEE</sequence>